<evidence type="ECO:0000256" key="12">
    <source>
        <dbReference type="ARBA" id="ARBA00022840"/>
    </source>
</evidence>
<keyword evidence="11 21" id="KW-0862">Zinc</keyword>
<evidence type="ECO:0000256" key="6">
    <source>
        <dbReference type="ARBA" id="ARBA00022454"/>
    </source>
</evidence>
<evidence type="ECO:0000256" key="14">
    <source>
        <dbReference type="ARBA" id="ARBA00023054"/>
    </source>
</evidence>
<dbReference type="Gene3D" id="3.40.50.300">
    <property type="entry name" value="P-loop containing nucleotide triphosphate hydrolases"/>
    <property type="match status" value="2"/>
</dbReference>
<evidence type="ECO:0000256" key="18">
    <source>
        <dbReference type="ARBA" id="ARBA00023306"/>
    </source>
</evidence>
<dbReference type="GO" id="GO:0005524">
    <property type="term" value="F:ATP binding"/>
    <property type="evidence" value="ECO:0007669"/>
    <property type="project" value="UniProtKB-KW"/>
</dbReference>
<accession>A0A0E0G6V7</accession>
<evidence type="ECO:0000256" key="9">
    <source>
        <dbReference type="ARBA" id="ARBA00022763"/>
    </source>
</evidence>
<evidence type="ECO:0000256" key="5">
    <source>
        <dbReference type="ARBA" id="ARBA00017893"/>
    </source>
</evidence>
<keyword evidence="13" id="KW-0460">Magnesium</keyword>
<keyword evidence="18" id="KW-0131">Cell cycle</keyword>
<evidence type="ECO:0000256" key="1">
    <source>
        <dbReference type="ARBA" id="ARBA00001947"/>
    </source>
</evidence>
<dbReference type="GO" id="GO:0043047">
    <property type="term" value="F:single-stranded telomeric DNA binding"/>
    <property type="evidence" value="ECO:0007669"/>
    <property type="project" value="TreeGrafter"/>
</dbReference>
<dbReference type="NCBIfam" id="TIGR00606">
    <property type="entry name" value="rad50"/>
    <property type="match status" value="1"/>
</dbReference>
<keyword evidence="9" id="KW-0227">DNA damage</keyword>
<reference evidence="25" key="1">
    <citation type="submission" date="2015-04" db="UniProtKB">
        <authorList>
            <consortium name="EnsemblPlants"/>
        </authorList>
    </citation>
    <scope>IDENTIFICATION</scope>
    <source>
        <strain evidence="25">SL10</strain>
    </source>
</reference>
<feature type="compositionally biased region" description="Basic and acidic residues" evidence="23">
    <location>
        <begin position="972"/>
        <end position="992"/>
    </location>
</feature>
<comment type="subcellular location">
    <subcellularLocation>
        <location evidence="3">Chromosome</location>
    </subcellularLocation>
    <subcellularLocation>
        <location evidence="2">Nucleus</location>
    </subcellularLocation>
</comment>
<dbReference type="GO" id="GO:0030870">
    <property type="term" value="C:Mre11 complex"/>
    <property type="evidence" value="ECO:0007669"/>
    <property type="project" value="InterPro"/>
</dbReference>
<dbReference type="Proteomes" id="UP000006591">
    <property type="component" value="Chromosome 2"/>
</dbReference>
<evidence type="ECO:0000313" key="26">
    <source>
        <dbReference type="Proteomes" id="UP000006591"/>
    </source>
</evidence>
<evidence type="ECO:0000256" key="7">
    <source>
        <dbReference type="ARBA" id="ARBA00022723"/>
    </source>
</evidence>
<dbReference type="PANTHER" id="PTHR18867:SF12">
    <property type="entry name" value="DNA REPAIR PROTEIN RAD50"/>
    <property type="match status" value="1"/>
</dbReference>
<evidence type="ECO:0000256" key="11">
    <source>
        <dbReference type="ARBA" id="ARBA00022833"/>
    </source>
</evidence>
<dbReference type="Pfam" id="PF13558">
    <property type="entry name" value="SbcC_Walker_B"/>
    <property type="match status" value="1"/>
</dbReference>
<evidence type="ECO:0000256" key="10">
    <source>
        <dbReference type="ARBA" id="ARBA00022801"/>
    </source>
</evidence>
<feature type="domain" description="Zinc-hook" evidence="24">
    <location>
        <begin position="644"/>
        <end position="743"/>
    </location>
</feature>
<feature type="binding site" evidence="21">
    <location>
        <position position="691"/>
    </location>
    <ligand>
        <name>Zn(2+)</name>
        <dbReference type="ChEBI" id="CHEBI:29105"/>
    </ligand>
</feature>
<evidence type="ECO:0000256" key="13">
    <source>
        <dbReference type="ARBA" id="ARBA00022842"/>
    </source>
</evidence>
<dbReference type="InterPro" id="IPR004584">
    <property type="entry name" value="Rad50_eukaryotes"/>
</dbReference>
<evidence type="ECO:0000313" key="25">
    <source>
        <dbReference type="EnsemblPlants" id="ONIVA02G18810.4"/>
    </source>
</evidence>
<keyword evidence="26" id="KW-1185">Reference proteome</keyword>
<evidence type="ECO:0000256" key="4">
    <source>
        <dbReference type="ARBA" id="ARBA00009439"/>
    </source>
</evidence>
<dbReference type="PROSITE" id="PS51131">
    <property type="entry name" value="ZN_HOOK"/>
    <property type="match status" value="1"/>
</dbReference>
<keyword evidence="7 21" id="KW-0479">Metal-binding</keyword>
<comment type="cofactor">
    <cofactor evidence="1">
        <name>Zn(2+)</name>
        <dbReference type="ChEBI" id="CHEBI:29105"/>
    </cofactor>
</comment>
<reference evidence="25" key="2">
    <citation type="submission" date="2018-04" db="EMBL/GenBank/DDBJ databases">
        <title>OnivRS2 (Oryza nivara Reference Sequence Version 2).</title>
        <authorList>
            <person name="Zhang J."/>
            <person name="Kudrna D."/>
            <person name="Lee S."/>
            <person name="Talag J."/>
            <person name="Rajasekar S."/>
            <person name="Welchert J."/>
            <person name="Hsing Y.-I."/>
            <person name="Wing R.A."/>
        </authorList>
    </citation>
    <scope>NUCLEOTIDE SEQUENCE [LARGE SCALE GENOMIC DNA]</scope>
    <source>
        <strain evidence="25">SL10</strain>
    </source>
</reference>
<feature type="region of interest" description="Disordered" evidence="23">
    <location>
        <begin position="965"/>
        <end position="992"/>
    </location>
</feature>
<comment type="subunit">
    <text evidence="20">Component of the MRN complex composed of two heterodimers RAD50 and MRE11 associated with a single NBS1.</text>
</comment>
<dbReference type="SUPFAM" id="SSF52540">
    <property type="entry name" value="P-loop containing nucleoside triphosphate hydrolases"/>
    <property type="match status" value="2"/>
</dbReference>
<feature type="binding site" evidence="21">
    <location>
        <position position="694"/>
    </location>
    <ligand>
        <name>Zn(2+)</name>
        <dbReference type="ChEBI" id="CHEBI:29105"/>
    </ligand>
</feature>
<keyword evidence="14 22" id="KW-0175">Coiled coil</keyword>
<dbReference type="GO" id="GO:0000794">
    <property type="term" value="C:condensed nuclear chromosome"/>
    <property type="evidence" value="ECO:0007669"/>
    <property type="project" value="TreeGrafter"/>
</dbReference>
<dbReference type="GO" id="GO:0007004">
    <property type="term" value="P:telomere maintenance via telomerase"/>
    <property type="evidence" value="ECO:0007669"/>
    <property type="project" value="TreeGrafter"/>
</dbReference>
<keyword evidence="12" id="KW-0067">ATP-binding</keyword>
<evidence type="ECO:0000256" key="8">
    <source>
        <dbReference type="ARBA" id="ARBA00022741"/>
    </source>
</evidence>
<keyword evidence="15" id="KW-0234">DNA repair</keyword>
<dbReference type="FunFam" id="3.40.50.300:FF:001649">
    <property type="entry name" value="DNA repair protein RAD50"/>
    <property type="match status" value="1"/>
</dbReference>
<feature type="coiled-coil region" evidence="22">
    <location>
        <begin position="214"/>
        <end position="336"/>
    </location>
</feature>
<dbReference type="GO" id="GO:0070192">
    <property type="term" value="P:chromosome organization involved in meiotic cell cycle"/>
    <property type="evidence" value="ECO:0007669"/>
    <property type="project" value="TreeGrafter"/>
</dbReference>
<dbReference type="InterPro" id="IPR038729">
    <property type="entry name" value="Rad50/SbcC_AAA"/>
</dbReference>
<dbReference type="FunFam" id="3.40.50.300:FF:000593">
    <property type="entry name" value="DNA repair protein RAD50"/>
    <property type="match status" value="1"/>
</dbReference>
<feature type="coiled-coil region" evidence="22">
    <location>
        <begin position="835"/>
        <end position="862"/>
    </location>
</feature>
<keyword evidence="16" id="KW-0539">Nucleus</keyword>
<name>A0A0E0G6V7_ORYNI</name>
<dbReference type="GO" id="GO:0016887">
    <property type="term" value="F:ATP hydrolysis activity"/>
    <property type="evidence" value="ECO:0007669"/>
    <property type="project" value="InterPro"/>
</dbReference>
<dbReference type="PANTHER" id="PTHR18867">
    <property type="entry name" value="RAD50"/>
    <property type="match status" value="1"/>
</dbReference>
<keyword evidence="17" id="KW-0469">Meiosis</keyword>
<evidence type="ECO:0000256" key="17">
    <source>
        <dbReference type="ARBA" id="ARBA00023254"/>
    </source>
</evidence>
<evidence type="ECO:0000256" key="23">
    <source>
        <dbReference type="SAM" id="MobiDB-lite"/>
    </source>
</evidence>
<dbReference type="EnsemblPlants" id="ONIVA02G18810.4">
    <property type="protein sequence ID" value="ONIVA02G18810.4"/>
    <property type="gene ID" value="ONIVA02G18810"/>
</dbReference>
<protein>
    <recommendedName>
        <fullName evidence="5">DNA repair protein RAD50</fullName>
    </recommendedName>
</protein>
<evidence type="ECO:0000256" key="15">
    <source>
        <dbReference type="ARBA" id="ARBA00023204"/>
    </source>
</evidence>
<dbReference type="GO" id="GO:0006302">
    <property type="term" value="P:double-strand break repair"/>
    <property type="evidence" value="ECO:0007669"/>
    <property type="project" value="InterPro"/>
</dbReference>
<keyword evidence="8" id="KW-0547">Nucleotide-binding</keyword>
<dbReference type="GO" id="GO:0051880">
    <property type="term" value="F:G-quadruplex DNA binding"/>
    <property type="evidence" value="ECO:0007669"/>
    <property type="project" value="TreeGrafter"/>
</dbReference>
<proteinExistence type="inferred from homology"/>
<dbReference type="GO" id="GO:0046872">
    <property type="term" value="F:metal ion binding"/>
    <property type="evidence" value="ECO:0007669"/>
    <property type="project" value="UniProtKB-UniRule"/>
</dbReference>
<sequence length="1274" mass="147375">MSTVDKMLIKGIRSFDPENKNVITFFKPLTLIVGPNGAGKTTIIECLKLSCTGELPPNSRSGHTFVHDPKVAGETETKGQIKLRFKTAAGKDVVCIRSFQLTQKASKMEFKAIESVLQTINPHTGEKVCLSYRCADMDREIPALMGVSKAILENVIFVHQDESNWPLQDPSTLKKKFDDIFSATRYTKALEVIKKLHKDQAQEIKTFRLKLENLQTLKDQAYRLRDNIAQDQEKSDALKIQMEELRTNVQGVEDKIRRTEKSLADLRRLQQEINSSTSARTTYFTLQQQQYAALSEENEDTDDELKEWQTKFEERMALLQNKISKLERDVDDENTTSSFLSKAINDLMRETGRLQAEADAHMSVKHERDSAIRKIFTKHNLGPIPDAPLTDAAAMHLTNITKAKLSNLNDDLQDKKKSNEAQKQFLWGRYLEVNTRYSEVVGQIESKVASKKGISRRMKDKESERDAAEMDLSKYNLPRIDEKERHLQIEVERKALALGERNYDSIVNQKRTEIFSLDQKIKTLQWEKDSIISDSNDRVLLDVKKDELEESTKKLKKMHDKIRIVFKGRTPSEKEVKKELSQAFGSVDREYNDLNSKSQEAAQELKLVQMKILDARSHLSKLQKELDAKRSYVESKLQSITKMSADINMFPKHLKDAMDEREKQKNNLSYAKGMRQMYEPFENLARELHMCPCCQRAFTPDEEDEFVKKQRTTCESTAERMNKISLECSNAEDFFQQLNKLNATYEEFVKLGKEAIPLAEKNLKQLLADESEKAQTFDDFVSVLAQVKMDKDAVQVLLQPVETIDRHVQEIQQLGPQVENLEYKLDVRGQGVKYLEQIQLELNSVQRTRDTLNNEVDDLRDQQRTLTDGLTNAQMRWHDIREEKLKASGAHLEESLGPLSKERESLLQEHEALKEKLDQEYHQLAERKREFQQEIDALETHNERIKGYLNSKKGEKLNELQEKHTQLQSDLQKSKERKEEKSAELSKNKELLKSQDQLKRNIDDNLNYRRTKDEVERLTHEIELLEDKVLSIGSLSTIEADLKQHSQEKDRLLSEYNRCQGTQSVYQSNISKHKLELKQTQYKDIEKRYFNQLLQLKTTEMANKDLDRYYAALDKALMRFHTMKMEEINKIIKELWQQTYRGQDIDYISINSDSEGAGTRSYSYRVVMQTGDAELEMRGRCSAGQKVLASLIIRLALAETFCLNCGILALDEPTTNLDGPNAESLAGALLRIMESRKGQENFQLIVITHDERFAQLIGQRQLAEKYYRVSKDEQ</sequence>
<dbReference type="AlphaFoldDB" id="A0A0E0G6V7"/>
<keyword evidence="6" id="KW-0158">Chromosome</keyword>
<evidence type="ECO:0000256" key="19">
    <source>
        <dbReference type="ARBA" id="ARBA00049360"/>
    </source>
</evidence>
<organism evidence="25">
    <name type="scientific">Oryza nivara</name>
    <name type="common">Indian wild rice</name>
    <name type="synonym">Oryza sativa f. spontanea</name>
    <dbReference type="NCBI Taxonomy" id="4536"/>
    <lineage>
        <taxon>Eukaryota</taxon>
        <taxon>Viridiplantae</taxon>
        <taxon>Streptophyta</taxon>
        <taxon>Embryophyta</taxon>
        <taxon>Tracheophyta</taxon>
        <taxon>Spermatophyta</taxon>
        <taxon>Magnoliopsida</taxon>
        <taxon>Liliopsida</taxon>
        <taxon>Poales</taxon>
        <taxon>Poaceae</taxon>
        <taxon>BOP clade</taxon>
        <taxon>Oryzoideae</taxon>
        <taxon>Oryzeae</taxon>
        <taxon>Oryzinae</taxon>
        <taxon>Oryza</taxon>
    </lineage>
</organism>
<comment type="catalytic activity">
    <reaction evidence="19">
        <text>ATP + H2O = ADP + phosphate + H(+)</text>
        <dbReference type="Rhea" id="RHEA:13065"/>
        <dbReference type="ChEBI" id="CHEBI:15377"/>
        <dbReference type="ChEBI" id="CHEBI:15378"/>
        <dbReference type="ChEBI" id="CHEBI:30616"/>
        <dbReference type="ChEBI" id="CHEBI:43474"/>
        <dbReference type="ChEBI" id="CHEBI:456216"/>
    </reaction>
</comment>
<evidence type="ECO:0000256" key="2">
    <source>
        <dbReference type="ARBA" id="ARBA00004123"/>
    </source>
</evidence>
<comment type="similarity">
    <text evidence="4">Belongs to the SMC family. RAD50 subfamily.</text>
</comment>
<evidence type="ECO:0000256" key="22">
    <source>
        <dbReference type="SAM" id="Coils"/>
    </source>
</evidence>
<keyword evidence="10" id="KW-0378">Hydrolase</keyword>
<dbReference type="GO" id="GO:0000722">
    <property type="term" value="P:telomere maintenance via recombination"/>
    <property type="evidence" value="ECO:0007669"/>
    <property type="project" value="TreeGrafter"/>
</dbReference>
<dbReference type="GO" id="GO:0003691">
    <property type="term" value="F:double-stranded telomeric DNA binding"/>
    <property type="evidence" value="ECO:0007669"/>
    <property type="project" value="TreeGrafter"/>
</dbReference>
<evidence type="ECO:0000256" key="3">
    <source>
        <dbReference type="ARBA" id="ARBA00004286"/>
    </source>
</evidence>
<dbReference type="Pfam" id="PF13476">
    <property type="entry name" value="AAA_23"/>
    <property type="match status" value="1"/>
</dbReference>
<dbReference type="InterPro" id="IPR013134">
    <property type="entry name" value="Zn_hook_RAD50"/>
</dbReference>
<evidence type="ECO:0000256" key="20">
    <source>
        <dbReference type="ARBA" id="ARBA00064981"/>
    </source>
</evidence>
<dbReference type="InterPro" id="IPR027417">
    <property type="entry name" value="P-loop_NTPase"/>
</dbReference>
<evidence type="ECO:0000259" key="24">
    <source>
        <dbReference type="PROSITE" id="PS51131"/>
    </source>
</evidence>
<dbReference type="Gramene" id="ONIVA02G18810.4">
    <property type="protein sequence ID" value="ONIVA02G18810.4"/>
    <property type="gene ID" value="ONIVA02G18810"/>
</dbReference>
<evidence type="ECO:0000256" key="16">
    <source>
        <dbReference type="ARBA" id="ARBA00023242"/>
    </source>
</evidence>
<evidence type="ECO:0000256" key="21">
    <source>
        <dbReference type="PROSITE-ProRule" id="PRU00471"/>
    </source>
</evidence>